<keyword evidence="3" id="KW-1185">Reference proteome</keyword>
<protein>
    <submittedName>
        <fullName evidence="2">Uncharacterized protein</fullName>
    </submittedName>
</protein>
<evidence type="ECO:0000256" key="1">
    <source>
        <dbReference type="SAM" id="Coils"/>
    </source>
</evidence>
<name>A0ABW5IKM2_9BACT</name>
<reference evidence="3" key="1">
    <citation type="journal article" date="2019" name="Int. J. Syst. Evol. Microbiol.">
        <title>The Global Catalogue of Microorganisms (GCM) 10K type strain sequencing project: providing services to taxonomists for standard genome sequencing and annotation.</title>
        <authorList>
            <consortium name="The Broad Institute Genomics Platform"/>
            <consortium name="The Broad Institute Genome Sequencing Center for Infectious Disease"/>
            <person name="Wu L."/>
            <person name="Ma J."/>
        </authorList>
    </citation>
    <scope>NUCLEOTIDE SEQUENCE [LARGE SCALE GENOMIC DNA]</scope>
    <source>
        <strain evidence="3">KCTC 42498</strain>
    </source>
</reference>
<comment type="caution">
    <text evidence="2">The sequence shown here is derived from an EMBL/GenBank/DDBJ whole genome shotgun (WGS) entry which is preliminary data.</text>
</comment>
<organism evidence="2 3">
    <name type="scientific">Pontibacter locisalis</name>
    <dbReference type="NCBI Taxonomy" id="1719035"/>
    <lineage>
        <taxon>Bacteria</taxon>
        <taxon>Pseudomonadati</taxon>
        <taxon>Bacteroidota</taxon>
        <taxon>Cytophagia</taxon>
        <taxon>Cytophagales</taxon>
        <taxon>Hymenobacteraceae</taxon>
        <taxon>Pontibacter</taxon>
    </lineage>
</organism>
<sequence>MKSKTNIIKSDRWHALGDDGKLITSCLYKQDVITYKAKFYVLLKDASSYIGSFFVEQDNHYIFDKNFNAISLEHEGIVCTNVNDGYGGYAFTAFTIVDSLGVERTVPFTRGIKSYEEFFSAVQELSSYSGGWKDLEQTLEIKSLKQKVYDLEKENQSLRRDAESLHEAKLIIAKLNKLFTA</sequence>
<evidence type="ECO:0000313" key="2">
    <source>
        <dbReference type="EMBL" id="MFD2514207.1"/>
    </source>
</evidence>
<evidence type="ECO:0000313" key="3">
    <source>
        <dbReference type="Proteomes" id="UP001597544"/>
    </source>
</evidence>
<keyword evidence="1" id="KW-0175">Coiled coil</keyword>
<feature type="coiled-coil region" evidence="1">
    <location>
        <begin position="141"/>
        <end position="168"/>
    </location>
</feature>
<dbReference type="Proteomes" id="UP001597544">
    <property type="component" value="Unassembled WGS sequence"/>
</dbReference>
<gene>
    <name evidence="2" type="ORF">ACFSRY_10040</name>
</gene>
<proteinExistence type="predicted"/>
<dbReference type="RefSeq" id="WP_377506325.1">
    <property type="nucleotide sequence ID" value="NZ_JBHULU010000013.1"/>
</dbReference>
<accession>A0ABW5IKM2</accession>
<dbReference type="EMBL" id="JBHULU010000013">
    <property type="protein sequence ID" value="MFD2514207.1"/>
    <property type="molecule type" value="Genomic_DNA"/>
</dbReference>